<accession>A0A9P7I2T9</accession>
<dbReference type="EMBL" id="JADFTT010000151">
    <property type="protein sequence ID" value="KAG5766599.1"/>
    <property type="molecule type" value="Genomic_DNA"/>
</dbReference>
<organism evidence="1 2">
    <name type="scientific">Fusarium xylarioides</name>
    <dbReference type="NCBI Taxonomy" id="221167"/>
    <lineage>
        <taxon>Eukaryota</taxon>
        <taxon>Fungi</taxon>
        <taxon>Dikarya</taxon>
        <taxon>Ascomycota</taxon>
        <taxon>Pezizomycotina</taxon>
        <taxon>Sordariomycetes</taxon>
        <taxon>Hypocreomycetidae</taxon>
        <taxon>Hypocreales</taxon>
        <taxon>Nectriaceae</taxon>
        <taxon>Fusarium</taxon>
        <taxon>Fusarium fujikuroi species complex</taxon>
    </lineage>
</organism>
<protein>
    <submittedName>
        <fullName evidence="1">Uncharacterized protein</fullName>
    </submittedName>
</protein>
<sequence length="379" mass="43252">MVSGIPPNPSSHDACCISSRRSFISLYLEYAGHDATAKWDDCLKMAFEQVMKSLGGLTQVSHDWLEYEADRVAWKKLFSELAIEGSEWPFTMPPRFDAPDKIAEGISPTYQKWRLDHGLRICDVSHREKPEMPSLDQRNNVWENDPNYPRETVAPITGPFQIALPLWIDLYNLVFGEDDHLLEEINNEIIPSHLAISWNDDDEDCITLVVGFSRTTCVNPRSEGIPDSIRYLWQSVVDWAIEAYFGGTMSLATFLRVRKAVPVAHSNSYHSRELTSWTRDAYVEVQSDPIFAIRDAHEKRNFIAECRAEVLEIVEKPLTEAKAELSRWVLCGGDYDERLQAAREIWVSSTTDERSIQEALIWAWGPHEMAIISAENTSS</sequence>
<dbReference type="Proteomes" id="UP000750502">
    <property type="component" value="Unassembled WGS sequence"/>
</dbReference>
<proteinExistence type="predicted"/>
<keyword evidence="2" id="KW-1185">Reference proteome</keyword>
<gene>
    <name evidence="1" type="ORF">H9Q72_005366</name>
</gene>
<evidence type="ECO:0000313" key="2">
    <source>
        <dbReference type="Proteomes" id="UP000750502"/>
    </source>
</evidence>
<reference evidence="1" key="2">
    <citation type="submission" date="2020-10" db="EMBL/GenBank/DDBJ databases">
        <authorList>
            <person name="Peck L.D."/>
            <person name="Nowell R.W."/>
            <person name="Flood J."/>
            <person name="Ryan M.J."/>
            <person name="Barraclough T.G."/>
        </authorList>
    </citation>
    <scope>NUCLEOTIDE SEQUENCE</scope>
    <source>
        <strain evidence="1">IMI 127659i</strain>
    </source>
</reference>
<dbReference type="AlphaFoldDB" id="A0A9P7I2T9"/>
<name>A0A9P7I2T9_9HYPO</name>
<evidence type="ECO:0000313" key="1">
    <source>
        <dbReference type="EMBL" id="KAG5766599.1"/>
    </source>
</evidence>
<comment type="caution">
    <text evidence="1">The sequence shown here is derived from an EMBL/GenBank/DDBJ whole genome shotgun (WGS) entry which is preliminary data.</text>
</comment>
<reference evidence="1" key="1">
    <citation type="journal article" date="2020" name="bioRxiv">
        <title>Historical genomics reveals the evolutionary mechanisms behind multiple outbreaks of the host-specific coffee wilt pathogen Fusarium xylarioides.</title>
        <authorList>
            <person name="Peck D."/>
            <person name="Nowell R.W."/>
            <person name="Flood J."/>
            <person name="Ryan M.J."/>
            <person name="Barraclough T.G."/>
        </authorList>
    </citation>
    <scope>NUCLEOTIDE SEQUENCE</scope>
    <source>
        <strain evidence="1">IMI 127659i</strain>
    </source>
</reference>
<dbReference type="OrthoDB" id="5063276at2759"/>